<gene>
    <name evidence="1" type="ORF">SAMN04488002_2851</name>
</gene>
<dbReference type="GO" id="GO:0009360">
    <property type="term" value="C:DNA polymerase III complex"/>
    <property type="evidence" value="ECO:0007669"/>
    <property type="project" value="TreeGrafter"/>
</dbReference>
<keyword evidence="2" id="KW-1185">Reference proteome</keyword>
<organism evidence="1 2">
    <name type="scientific">Litoreibacter janthinus</name>
    <dbReference type="NCBI Taxonomy" id="670154"/>
    <lineage>
        <taxon>Bacteria</taxon>
        <taxon>Pseudomonadati</taxon>
        <taxon>Pseudomonadota</taxon>
        <taxon>Alphaproteobacteria</taxon>
        <taxon>Rhodobacterales</taxon>
        <taxon>Roseobacteraceae</taxon>
        <taxon>Litoreibacter</taxon>
    </lineage>
</organism>
<dbReference type="Pfam" id="PF13177">
    <property type="entry name" value="DNA_pol3_delta2"/>
    <property type="match status" value="1"/>
</dbReference>
<dbReference type="RefSeq" id="WP_090218019.1">
    <property type="nucleotide sequence ID" value="NZ_FOYO01000001.1"/>
</dbReference>
<dbReference type="Proteomes" id="UP000199658">
    <property type="component" value="Unassembled WGS sequence"/>
</dbReference>
<dbReference type="GO" id="GO:0006261">
    <property type="term" value="P:DNA-templated DNA replication"/>
    <property type="evidence" value="ECO:0007669"/>
    <property type="project" value="TreeGrafter"/>
</dbReference>
<dbReference type="Gene3D" id="3.40.50.300">
    <property type="entry name" value="P-loop containing nucleotide triphosphate hydrolases"/>
    <property type="match status" value="1"/>
</dbReference>
<dbReference type="PANTHER" id="PTHR11669:SF8">
    <property type="entry name" value="DNA POLYMERASE III SUBUNIT DELTA"/>
    <property type="match status" value="1"/>
</dbReference>
<evidence type="ECO:0000313" key="1">
    <source>
        <dbReference type="EMBL" id="SFR52399.1"/>
    </source>
</evidence>
<protein>
    <submittedName>
        <fullName evidence="1">DNA polymerase-3 subunit delta</fullName>
    </submittedName>
</protein>
<dbReference type="InterPro" id="IPR027417">
    <property type="entry name" value="P-loop_NTPase"/>
</dbReference>
<dbReference type="InterPro" id="IPR050238">
    <property type="entry name" value="DNA_Rep/Repair_Clamp_Loader"/>
</dbReference>
<dbReference type="PANTHER" id="PTHR11669">
    <property type="entry name" value="REPLICATION FACTOR C / DNA POLYMERASE III GAMMA-TAU SUBUNIT"/>
    <property type="match status" value="1"/>
</dbReference>
<name>A0A1I6HD68_9RHOB</name>
<dbReference type="STRING" id="670154.SAMN04488002_2851"/>
<dbReference type="AlphaFoldDB" id="A0A1I6HD68"/>
<dbReference type="EMBL" id="FOYO01000001">
    <property type="protein sequence ID" value="SFR52399.1"/>
    <property type="molecule type" value="Genomic_DNA"/>
</dbReference>
<dbReference type="OrthoDB" id="9811073at2"/>
<accession>A0A1I6HD68</accession>
<reference evidence="2" key="1">
    <citation type="submission" date="2016-10" db="EMBL/GenBank/DDBJ databases">
        <authorList>
            <person name="Varghese N."/>
            <person name="Submissions S."/>
        </authorList>
    </citation>
    <scope>NUCLEOTIDE SEQUENCE [LARGE SCALE GENOMIC DNA]</scope>
    <source>
        <strain evidence="2">DSM 26921</strain>
    </source>
</reference>
<proteinExistence type="predicted"/>
<sequence>MTDDALPQSDQIDGAPHPRETATLVGQHLAEENFLEAFNGDRLHHAWMITGPRGVGKATLAWKLAKFLLANPPVDDNDMFGAPPAPTTLDTDPNHPIAARMAAGSEPGLFVLKRPYDEDKKKFKQQITVDEVRKLKGFFSLSATEGGRRIVIVDAADDMNVSAANALLKVLEEPPADALLFLISHQPSRLLPTIRSRCRELRCVTLDADHMSAALVATGANVGPHSAALAELSGGSVGEALRMLNLGGLEVYADLVALAASFPKLDRTLMIMLGDKAAARGQEARYELMLRLADVLLARLARAGLGQSQSEAAPGELAMLARLSPDANAARAWASVSANISARAQHGRAVNLDPSALVIDMVLAMNEVAAKTAA</sequence>
<dbReference type="NCBIfam" id="NF005677">
    <property type="entry name" value="PRK07471.1"/>
    <property type="match status" value="1"/>
</dbReference>
<dbReference type="SUPFAM" id="SSF52540">
    <property type="entry name" value="P-loop containing nucleoside triphosphate hydrolases"/>
    <property type="match status" value="1"/>
</dbReference>
<evidence type="ECO:0000313" key="2">
    <source>
        <dbReference type="Proteomes" id="UP000199658"/>
    </source>
</evidence>